<dbReference type="InterPro" id="IPR011990">
    <property type="entry name" value="TPR-like_helical_dom_sf"/>
</dbReference>
<dbReference type="GO" id="GO:0006891">
    <property type="term" value="P:intra-Golgi vesicle-mediated transport"/>
    <property type="evidence" value="ECO:0007669"/>
    <property type="project" value="TreeGrafter"/>
</dbReference>
<keyword evidence="13" id="KW-1185">Reference proteome</keyword>
<comment type="function">
    <text evidence="11">The coatomer is a cytosolic protein complex that binds to dilysine motifs and reversibly associates with Golgi non-clathrin-coated vesicles, which further mediate biosynthetic protein transport from the ER, via the Golgi up to the trans Golgi network. The coatomer complex is required for budding from Golgi membranes, and is essential for the retrograde Golgi-to-ER transport of dilysine-tagged proteins.</text>
</comment>
<reference evidence="13" key="1">
    <citation type="journal article" date="2010" name="Genome Biol.">
        <title>Genome sequence of the necrotrophic plant pathogen Pythium ultimum reveals original pathogenicity mechanisms and effector repertoire.</title>
        <authorList>
            <person name="Levesque C.A."/>
            <person name="Brouwer H."/>
            <person name="Cano L."/>
            <person name="Hamilton J.P."/>
            <person name="Holt C."/>
            <person name="Huitema E."/>
            <person name="Raffaele S."/>
            <person name="Robideau G.P."/>
            <person name="Thines M."/>
            <person name="Win J."/>
            <person name="Zerillo M.M."/>
            <person name="Beakes G.W."/>
            <person name="Boore J.L."/>
            <person name="Busam D."/>
            <person name="Dumas B."/>
            <person name="Ferriera S."/>
            <person name="Fuerstenberg S.I."/>
            <person name="Gachon C.M."/>
            <person name="Gaulin E."/>
            <person name="Govers F."/>
            <person name="Grenville-Briggs L."/>
            <person name="Horner N."/>
            <person name="Hostetler J."/>
            <person name="Jiang R.H."/>
            <person name="Johnson J."/>
            <person name="Krajaejun T."/>
            <person name="Lin H."/>
            <person name="Meijer H.J."/>
            <person name="Moore B."/>
            <person name="Morris P."/>
            <person name="Phuntmart V."/>
            <person name="Puiu D."/>
            <person name="Shetty J."/>
            <person name="Stajich J.E."/>
            <person name="Tripathy S."/>
            <person name="Wawra S."/>
            <person name="van West P."/>
            <person name="Whitty B.R."/>
            <person name="Coutinho P.M."/>
            <person name="Henrissat B."/>
            <person name="Martin F."/>
            <person name="Thomas P.D."/>
            <person name="Tyler B.M."/>
            <person name="De Vries R.P."/>
            <person name="Kamoun S."/>
            <person name="Yandell M."/>
            <person name="Tisserat N."/>
            <person name="Buell C.R."/>
        </authorList>
    </citation>
    <scope>NUCLEOTIDE SEQUENCE</scope>
    <source>
        <strain evidence="13">DAOM:BR144</strain>
    </source>
</reference>
<evidence type="ECO:0000256" key="8">
    <source>
        <dbReference type="ARBA" id="ARBA00023034"/>
    </source>
</evidence>
<evidence type="ECO:0000256" key="11">
    <source>
        <dbReference type="PIRNR" id="PIRNR016478"/>
    </source>
</evidence>
<keyword evidence="4 11" id="KW-0813">Transport</keyword>
<keyword evidence="8 11" id="KW-0333">Golgi apparatus</keyword>
<dbReference type="eggNOG" id="KOG3081">
    <property type="taxonomic scope" value="Eukaryota"/>
</dbReference>
<dbReference type="STRING" id="431595.K3WBX5"/>
<protein>
    <recommendedName>
        <fullName evidence="11">Coatomer subunit epsilon</fullName>
    </recommendedName>
</protein>
<dbReference type="Pfam" id="PF04733">
    <property type="entry name" value="Coatomer_E"/>
    <property type="match status" value="1"/>
</dbReference>
<keyword evidence="9 11" id="KW-0472">Membrane</keyword>
<dbReference type="PANTHER" id="PTHR10805">
    <property type="entry name" value="COATOMER SUBUNIT EPSILON"/>
    <property type="match status" value="1"/>
</dbReference>
<evidence type="ECO:0000256" key="5">
    <source>
        <dbReference type="ARBA" id="ARBA00022490"/>
    </source>
</evidence>
<dbReference type="GO" id="GO:0006890">
    <property type="term" value="P:retrograde vesicle-mediated transport, Golgi to endoplasmic reticulum"/>
    <property type="evidence" value="ECO:0007669"/>
    <property type="project" value="UniProtKB-UniRule"/>
</dbReference>
<dbReference type="SUPFAM" id="SSF48452">
    <property type="entry name" value="TPR-like"/>
    <property type="match status" value="1"/>
</dbReference>
<dbReference type="PIRSF" id="PIRSF016478">
    <property type="entry name" value="Coatomer_esu"/>
    <property type="match status" value="1"/>
</dbReference>
<proteinExistence type="inferred from homology"/>
<dbReference type="GO" id="GO:0005198">
    <property type="term" value="F:structural molecule activity"/>
    <property type="evidence" value="ECO:0007669"/>
    <property type="project" value="UniProtKB-UniRule"/>
</dbReference>
<dbReference type="InParanoid" id="K3WBX5"/>
<organism evidence="12 13">
    <name type="scientific">Globisporangium ultimum (strain ATCC 200006 / CBS 805.95 / DAOM BR144)</name>
    <name type="common">Pythium ultimum</name>
    <dbReference type="NCBI Taxonomy" id="431595"/>
    <lineage>
        <taxon>Eukaryota</taxon>
        <taxon>Sar</taxon>
        <taxon>Stramenopiles</taxon>
        <taxon>Oomycota</taxon>
        <taxon>Peronosporomycetes</taxon>
        <taxon>Pythiales</taxon>
        <taxon>Pythiaceae</taxon>
        <taxon>Globisporangium</taxon>
    </lineage>
</organism>
<dbReference type="VEuPathDB" id="FungiDB:PYU1_G002463"/>
<accession>K3WBX5</accession>
<dbReference type="PANTHER" id="PTHR10805:SF0">
    <property type="entry name" value="COATOMER SUBUNIT EPSILON"/>
    <property type="match status" value="1"/>
</dbReference>
<reference evidence="12" key="3">
    <citation type="submission" date="2014-11" db="UniProtKB">
        <authorList>
            <consortium name="EnsemblProtists"/>
        </authorList>
    </citation>
    <scope>IDENTIFICATION</scope>
    <source>
        <strain evidence="12">DAOM BR144</strain>
    </source>
</reference>
<dbReference type="InterPro" id="IPR006822">
    <property type="entry name" value="Coatomer_esu"/>
</dbReference>
<evidence type="ECO:0000256" key="3">
    <source>
        <dbReference type="ARBA" id="ARBA00008827"/>
    </source>
</evidence>
<evidence type="ECO:0000256" key="10">
    <source>
        <dbReference type="ARBA" id="ARBA00023329"/>
    </source>
</evidence>
<dbReference type="OMA" id="MIVLSQH"/>
<comment type="similarity">
    <text evidence="3 11">Belongs to the COPE family.</text>
</comment>
<evidence type="ECO:0000256" key="9">
    <source>
        <dbReference type="ARBA" id="ARBA00023136"/>
    </source>
</evidence>
<dbReference type="GO" id="GO:0030126">
    <property type="term" value="C:COPI vesicle coat"/>
    <property type="evidence" value="ECO:0007669"/>
    <property type="project" value="TreeGrafter"/>
</dbReference>
<keyword evidence="6 11" id="KW-0931">ER-Golgi transport</keyword>
<keyword evidence="5 11" id="KW-0963">Cytoplasm</keyword>
<dbReference type="GO" id="GO:0015031">
    <property type="term" value="P:protein transport"/>
    <property type="evidence" value="ECO:0007669"/>
    <property type="project" value="UniProtKB-UniRule"/>
</dbReference>
<sequence length="292" mass="32559">MAEPDDLFTLKNQLWVGNFQNAISEGTMLNHVRDALRHDRDAYVFRAHLGLGNYQHVLQSIPDASSTPITLSAVKLLATYLSGQGDNEMVELTLKEWLADPVSGENPHLLLVAGMIFSRSGKYSDALSALTKGGSLEHMLYIVHLYLQMDRVDLAQKQTQEMRKIEEDSTLTQLAQAWCLTLRGGEKADEATLHFQELADRFGATPLLLNGAAVAFMALKNYIEAERLLAEALQKDVANEDTLINLVTVSTHLNKPYQQYLAQLEQVAPQNAWLANYIRLDQEFALTAANFA</sequence>
<dbReference type="Proteomes" id="UP000019132">
    <property type="component" value="Unassembled WGS sequence"/>
</dbReference>
<comment type="subcellular location">
    <subcellularLocation>
        <location evidence="2">Cytoplasmic vesicle</location>
        <location evidence="2">COPI-coated vesicle membrane</location>
        <topology evidence="2">Peripheral membrane protein</topology>
        <orientation evidence="2">Cytoplasmic side</orientation>
    </subcellularLocation>
    <subcellularLocation>
        <location evidence="1">Golgi apparatus membrane</location>
        <topology evidence="1">Peripheral membrane protein</topology>
        <orientation evidence="1">Cytoplasmic side</orientation>
    </subcellularLocation>
</comment>
<reference evidence="13" key="2">
    <citation type="submission" date="2010-04" db="EMBL/GenBank/DDBJ databases">
        <authorList>
            <person name="Buell R."/>
            <person name="Hamilton J."/>
            <person name="Hostetler J."/>
        </authorList>
    </citation>
    <scope>NUCLEOTIDE SEQUENCE [LARGE SCALE GENOMIC DNA]</scope>
    <source>
        <strain evidence="13">DAOM:BR144</strain>
    </source>
</reference>
<evidence type="ECO:0000256" key="6">
    <source>
        <dbReference type="ARBA" id="ARBA00022892"/>
    </source>
</evidence>
<evidence type="ECO:0000313" key="12">
    <source>
        <dbReference type="EnsemblProtists" id="PYU1_T002466"/>
    </source>
</evidence>
<dbReference type="AlphaFoldDB" id="K3WBX5"/>
<evidence type="ECO:0000256" key="4">
    <source>
        <dbReference type="ARBA" id="ARBA00022448"/>
    </source>
</evidence>
<dbReference type="HOGENOM" id="CLU_049363_0_0_1"/>
<dbReference type="GO" id="GO:0000139">
    <property type="term" value="C:Golgi membrane"/>
    <property type="evidence" value="ECO:0007669"/>
    <property type="project" value="UniProtKB-SubCell"/>
</dbReference>
<dbReference type="EnsemblProtists" id="PYU1_T002466">
    <property type="protein sequence ID" value="PYU1_T002466"/>
    <property type="gene ID" value="PYU1_G002463"/>
</dbReference>
<keyword evidence="10 11" id="KW-0968">Cytoplasmic vesicle</keyword>
<evidence type="ECO:0000256" key="2">
    <source>
        <dbReference type="ARBA" id="ARBA00004347"/>
    </source>
</evidence>
<dbReference type="Gene3D" id="1.25.40.10">
    <property type="entry name" value="Tetratricopeptide repeat domain"/>
    <property type="match status" value="1"/>
</dbReference>
<name>K3WBX5_GLOUD</name>
<evidence type="ECO:0000256" key="7">
    <source>
        <dbReference type="ARBA" id="ARBA00022927"/>
    </source>
</evidence>
<keyword evidence="7 11" id="KW-0653">Protein transport</keyword>
<dbReference type="GO" id="GO:0006888">
    <property type="term" value="P:endoplasmic reticulum to Golgi vesicle-mediated transport"/>
    <property type="evidence" value="ECO:0007669"/>
    <property type="project" value="TreeGrafter"/>
</dbReference>
<evidence type="ECO:0000313" key="13">
    <source>
        <dbReference type="Proteomes" id="UP000019132"/>
    </source>
</evidence>
<evidence type="ECO:0000256" key="1">
    <source>
        <dbReference type="ARBA" id="ARBA00004255"/>
    </source>
</evidence>